<proteinExistence type="predicted"/>
<evidence type="ECO:0000313" key="2">
    <source>
        <dbReference type="Proteomes" id="UP000236546"/>
    </source>
</evidence>
<dbReference type="Proteomes" id="UP000236546">
    <property type="component" value="Unassembled WGS sequence"/>
</dbReference>
<dbReference type="AlphaFoldDB" id="A0A2K0SZE4"/>
<reference evidence="1 2" key="1">
    <citation type="submission" date="2017-02" db="EMBL/GenBank/DDBJ databases">
        <title>Genomes of Trichoderma spp. with biocontrol activity.</title>
        <authorList>
            <person name="Gardiner D."/>
            <person name="Kazan K."/>
            <person name="Vos C."/>
            <person name="Harvey P."/>
        </authorList>
    </citation>
    <scope>NUCLEOTIDE SEQUENCE [LARGE SCALE GENOMIC DNA]</scope>
    <source>
        <strain evidence="1 2">A5MH</strain>
    </source>
</reference>
<accession>A0A2K0SZE4</accession>
<comment type="caution">
    <text evidence="1">The sequence shown here is derived from an EMBL/GenBank/DDBJ whole genome shotgun (WGS) entry which is preliminary data.</text>
</comment>
<dbReference type="EMBL" id="MTYH01000102">
    <property type="protein sequence ID" value="PNP38642.1"/>
    <property type="molecule type" value="Genomic_DNA"/>
</dbReference>
<sequence>MHSAVPQQLREPWAMSGVPLQGIPMRLQQARRTGTGGAAGDHAGETAARNCCGARNSALEAGLQALVGANMSLQAQDDGFVPVLGAARPSSTRLRAPGSTLLLPPEADLLQPAAGPIPVPTL</sequence>
<organism evidence="1 2">
    <name type="scientific">Trichoderma gamsii</name>
    <dbReference type="NCBI Taxonomy" id="398673"/>
    <lineage>
        <taxon>Eukaryota</taxon>
        <taxon>Fungi</taxon>
        <taxon>Dikarya</taxon>
        <taxon>Ascomycota</taxon>
        <taxon>Pezizomycotina</taxon>
        <taxon>Sordariomycetes</taxon>
        <taxon>Hypocreomycetidae</taxon>
        <taxon>Hypocreales</taxon>
        <taxon>Hypocreaceae</taxon>
        <taxon>Trichoderma</taxon>
    </lineage>
</organism>
<protein>
    <submittedName>
        <fullName evidence="1">Uncharacterized protein</fullName>
    </submittedName>
</protein>
<gene>
    <name evidence="1" type="ORF">TGAMA5MH_09368</name>
</gene>
<evidence type="ECO:0000313" key="1">
    <source>
        <dbReference type="EMBL" id="PNP38642.1"/>
    </source>
</evidence>
<name>A0A2K0SZE4_9HYPO</name>